<evidence type="ECO:0000313" key="3">
    <source>
        <dbReference type="Proteomes" id="UP000077787"/>
    </source>
</evidence>
<accession>A0A172WNI1</accession>
<gene>
    <name evidence="2" type="ORF">PS273GM_07120</name>
</gene>
<name>A0A172WNI1_STUST</name>
<feature type="signal peptide" evidence="1">
    <location>
        <begin position="1"/>
        <end position="18"/>
    </location>
</feature>
<proteinExistence type="predicted"/>
<dbReference type="EMBL" id="CP015641">
    <property type="protein sequence ID" value="ANF24940.1"/>
    <property type="molecule type" value="Genomic_DNA"/>
</dbReference>
<protein>
    <recommendedName>
        <fullName evidence="4">DUF4124 domain-containing protein</fullName>
    </recommendedName>
</protein>
<sequence length="80" mass="8865">MRAVLIAFSLFLPLLAYAAPAPYYQWQSKADGTVICRQTSPGHGWELLNGQPFRDLKCTMPAGRIDRPNAVPGFHPQPGR</sequence>
<dbReference type="OrthoDB" id="6089671at2"/>
<dbReference type="RefSeq" id="WP_045423095.1">
    <property type="nucleotide sequence ID" value="NZ_CP015641.1"/>
</dbReference>
<organism evidence="2 3">
    <name type="scientific">Stutzerimonas stutzeri</name>
    <name type="common">Pseudomonas stutzeri</name>
    <dbReference type="NCBI Taxonomy" id="316"/>
    <lineage>
        <taxon>Bacteria</taxon>
        <taxon>Pseudomonadati</taxon>
        <taxon>Pseudomonadota</taxon>
        <taxon>Gammaproteobacteria</taxon>
        <taxon>Pseudomonadales</taxon>
        <taxon>Pseudomonadaceae</taxon>
        <taxon>Stutzerimonas</taxon>
    </lineage>
</organism>
<dbReference type="AlphaFoldDB" id="A0A172WNI1"/>
<feature type="chain" id="PRO_5008002752" description="DUF4124 domain-containing protein" evidence="1">
    <location>
        <begin position="19"/>
        <end position="80"/>
    </location>
</feature>
<dbReference type="Proteomes" id="UP000077787">
    <property type="component" value="Chromosome"/>
</dbReference>
<evidence type="ECO:0008006" key="4">
    <source>
        <dbReference type="Google" id="ProtNLM"/>
    </source>
</evidence>
<evidence type="ECO:0000256" key="1">
    <source>
        <dbReference type="SAM" id="SignalP"/>
    </source>
</evidence>
<keyword evidence="1" id="KW-0732">Signal</keyword>
<reference evidence="2 3" key="1">
    <citation type="submission" date="2016-05" db="EMBL/GenBank/DDBJ databases">
        <title>Genome sequence of Pseudomonas stutzeri 273 and identification of the exopolysaccharide biosynthesis locus.</title>
        <authorList>
            <person name="Wu S."/>
            <person name="Sun C."/>
        </authorList>
    </citation>
    <scope>NUCLEOTIDE SEQUENCE [LARGE SCALE GENOMIC DNA]</scope>
    <source>
        <strain evidence="2 3">273</strain>
    </source>
</reference>
<evidence type="ECO:0000313" key="2">
    <source>
        <dbReference type="EMBL" id="ANF24940.1"/>
    </source>
</evidence>